<evidence type="ECO:0000313" key="2">
    <source>
        <dbReference type="EMBL" id="KMM36425.1"/>
    </source>
</evidence>
<protein>
    <recommendedName>
        <fullName evidence="4">DUF2232 domain-containing protein</fullName>
    </recommendedName>
</protein>
<name>A0A0J6CTM6_9BACL</name>
<organism evidence="2 3">
    <name type="scientific">Guptibacillus hwajinpoensis</name>
    <dbReference type="NCBI Taxonomy" id="208199"/>
    <lineage>
        <taxon>Bacteria</taxon>
        <taxon>Bacillati</taxon>
        <taxon>Bacillota</taxon>
        <taxon>Bacilli</taxon>
        <taxon>Bacillales</taxon>
        <taxon>Guptibacillaceae</taxon>
        <taxon>Guptibacillus</taxon>
    </lineage>
</organism>
<dbReference type="PANTHER" id="PTHR41324">
    <property type="entry name" value="MEMBRANE PROTEIN-RELATED"/>
    <property type="match status" value="1"/>
</dbReference>
<sequence length="308" mass="33931">MKNHTVRQLVEGAALAAVFGVLFLITTYVPLLGSLTLWTLPVPFILMMVRNGPSSSFVMWGVTIVLGFLIAGIPSLIASLMFGIGGLTAGYLYYRHKSALAVLIGSSVAYVISLVLVFISSILLIGQNPADLAIEMFNQSIRQAETFSNILGQDSDQFDQLMQQVEMIRYLIPTALFMLGVVIALISQLISVPVLKRVGGFKPPVFKPIREWAFPKSFLWYYLVVTILMMVGLEEGSTAFVAAINVYSVLNALIFVQGLAVIYFFSHQKGWPIVVPILLTLLGFALTTFVVIIGIIDLGFELRRRMKS</sequence>
<comment type="caution">
    <text evidence="2">The sequence shown here is derived from an EMBL/GenBank/DDBJ whole genome shotgun (WGS) entry which is preliminary data.</text>
</comment>
<keyword evidence="1" id="KW-1133">Transmembrane helix</keyword>
<dbReference type="STRING" id="157733.AB986_10610"/>
<reference evidence="2" key="1">
    <citation type="submission" date="2015-06" db="EMBL/GenBank/DDBJ databases">
        <authorList>
            <person name="Liu B."/>
            <person name="Wang J."/>
            <person name="Zhu Y."/>
            <person name="Liu G."/>
            <person name="Chen Q."/>
            <person name="Zheng C."/>
            <person name="Che J."/>
            <person name="Ge C."/>
            <person name="Shi H."/>
            <person name="Pan Z."/>
            <person name="Liu X."/>
        </authorList>
    </citation>
    <scope>NUCLEOTIDE SEQUENCE [LARGE SCALE GENOMIC DNA]</scope>
    <source>
        <strain evidence="2">DSM 16346</strain>
    </source>
</reference>
<keyword evidence="1" id="KW-0812">Transmembrane</keyword>
<evidence type="ECO:0000313" key="3">
    <source>
        <dbReference type="Proteomes" id="UP000035996"/>
    </source>
</evidence>
<evidence type="ECO:0000256" key="1">
    <source>
        <dbReference type="SAM" id="Phobius"/>
    </source>
</evidence>
<feature type="transmembrane region" description="Helical" evidence="1">
    <location>
        <begin position="240"/>
        <end position="265"/>
    </location>
</feature>
<feature type="transmembrane region" description="Helical" evidence="1">
    <location>
        <begin position="100"/>
        <end position="126"/>
    </location>
</feature>
<proteinExistence type="predicted"/>
<feature type="transmembrane region" description="Helical" evidence="1">
    <location>
        <begin position="277"/>
        <end position="300"/>
    </location>
</feature>
<keyword evidence="3" id="KW-1185">Reference proteome</keyword>
<gene>
    <name evidence="2" type="ORF">AB986_10610</name>
</gene>
<feature type="transmembrane region" description="Helical" evidence="1">
    <location>
        <begin position="170"/>
        <end position="192"/>
    </location>
</feature>
<evidence type="ECO:0008006" key="4">
    <source>
        <dbReference type="Google" id="ProtNLM"/>
    </source>
</evidence>
<dbReference type="InterPro" id="IPR018710">
    <property type="entry name" value="DUF2232"/>
</dbReference>
<dbReference type="Pfam" id="PF09991">
    <property type="entry name" value="DUF2232"/>
    <property type="match status" value="1"/>
</dbReference>
<dbReference type="RefSeq" id="WP_048311138.1">
    <property type="nucleotide sequence ID" value="NZ_CP119526.1"/>
</dbReference>
<keyword evidence="1" id="KW-0472">Membrane</keyword>
<feature type="transmembrane region" description="Helical" evidence="1">
    <location>
        <begin position="212"/>
        <end position="233"/>
    </location>
</feature>
<accession>A0A0J6CTM6</accession>
<dbReference type="AlphaFoldDB" id="A0A0J6CTM6"/>
<feature type="transmembrane region" description="Helical" evidence="1">
    <location>
        <begin position="64"/>
        <end position="94"/>
    </location>
</feature>
<dbReference type="EMBL" id="LELK01000004">
    <property type="protein sequence ID" value="KMM36425.1"/>
    <property type="molecule type" value="Genomic_DNA"/>
</dbReference>
<feature type="transmembrane region" description="Helical" evidence="1">
    <location>
        <begin position="12"/>
        <end position="29"/>
    </location>
</feature>
<dbReference type="PANTHER" id="PTHR41324:SF1">
    <property type="entry name" value="DUF2232 DOMAIN-CONTAINING PROTEIN"/>
    <property type="match status" value="1"/>
</dbReference>
<dbReference type="Proteomes" id="UP000035996">
    <property type="component" value="Unassembled WGS sequence"/>
</dbReference>
<dbReference type="OrthoDB" id="2987886at2"/>